<evidence type="ECO:0000256" key="5">
    <source>
        <dbReference type="ARBA" id="ARBA00022691"/>
    </source>
</evidence>
<dbReference type="Proteomes" id="UP000004431">
    <property type="component" value="Unassembled WGS sequence"/>
</dbReference>
<dbReference type="PROSITE" id="PS01296">
    <property type="entry name" value="RSMI"/>
    <property type="match status" value="1"/>
</dbReference>
<dbReference type="EMBL" id="AEDQ01000018">
    <property type="protein sequence ID" value="EFL44099.1"/>
    <property type="molecule type" value="Genomic_DNA"/>
</dbReference>
<dbReference type="HAMAP" id="MF_01877">
    <property type="entry name" value="16SrRNA_methyltr_I"/>
    <property type="match status" value="1"/>
</dbReference>
<accession>A0ABN0B022</accession>
<dbReference type="NCBIfam" id="TIGR00096">
    <property type="entry name" value="16S rRNA (cytidine(1402)-2'-O)-methyltransferase"/>
    <property type="match status" value="1"/>
</dbReference>
<comment type="catalytic activity">
    <reaction evidence="6">
        <text>cytidine(1402) in 16S rRNA + S-adenosyl-L-methionine = 2'-O-methylcytidine(1402) in 16S rRNA + S-adenosyl-L-homocysteine + H(+)</text>
        <dbReference type="Rhea" id="RHEA:42924"/>
        <dbReference type="Rhea" id="RHEA-COMP:10285"/>
        <dbReference type="Rhea" id="RHEA-COMP:10286"/>
        <dbReference type="ChEBI" id="CHEBI:15378"/>
        <dbReference type="ChEBI" id="CHEBI:57856"/>
        <dbReference type="ChEBI" id="CHEBI:59789"/>
        <dbReference type="ChEBI" id="CHEBI:74495"/>
        <dbReference type="ChEBI" id="CHEBI:82748"/>
        <dbReference type="EC" id="2.1.1.198"/>
    </reaction>
</comment>
<dbReference type="CDD" id="cd11648">
    <property type="entry name" value="RsmI"/>
    <property type="match status" value="1"/>
</dbReference>
<keyword evidence="1 6" id="KW-0963">Cytoplasm</keyword>
<dbReference type="Pfam" id="PF00590">
    <property type="entry name" value="TP_methylase"/>
    <property type="match status" value="1"/>
</dbReference>
<keyword evidence="4 6" id="KW-0808">Transferase</keyword>
<evidence type="ECO:0000256" key="2">
    <source>
        <dbReference type="ARBA" id="ARBA00022552"/>
    </source>
</evidence>
<dbReference type="InterPro" id="IPR018063">
    <property type="entry name" value="SAM_MeTrfase_RsmI_CS"/>
</dbReference>
<comment type="caution">
    <text evidence="8">The sequence shown here is derived from an EMBL/GenBank/DDBJ whole genome shotgun (WGS) entry which is preliminary data.</text>
</comment>
<dbReference type="InterPro" id="IPR000878">
    <property type="entry name" value="4pyrrol_Mease"/>
</dbReference>
<dbReference type="RefSeq" id="WP_006304110.1">
    <property type="nucleotide sequence ID" value="NZ_AEDQ01000018.1"/>
</dbReference>
<dbReference type="PIRSF" id="PIRSF005917">
    <property type="entry name" value="MTase_YraL"/>
    <property type="match status" value="1"/>
</dbReference>
<reference evidence="8 9" key="1">
    <citation type="submission" date="2010-08" db="EMBL/GenBank/DDBJ databases">
        <authorList>
            <person name="Durkin A.S."/>
            <person name="Madupu R."/>
            <person name="Torralba M."/>
            <person name="Gillis M."/>
            <person name="Methe B."/>
            <person name="Sutton G."/>
            <person name="Nelson K.E."/>
        </authorList>
    </citation>
    <scope>NUCLEOTIDE SEQUENCE [LARGE SCALE GENOMIC DNA]</scope>
    <source>
        <strain evidence="8 9">PB189-T1-4</strain>
    </source>
</reference>
<name>A0ABN0B022_9ACTN</name>
<comment type="subcellular location">
    <subcellularLocation>
        <location evidence="6">Cytoplasm</location>
    </subcellularLocation>
</comment>
<proteinExistence type="inferred from homology"/>
<dbReference type="InterPro" id="IPR035996">
    <property type="entry name" value="4pyrrol_Methylase_sf"/>
</dbReference>
<feature type="domain" description="Tetrapyrrole methylase" evidence="7">
    <location>
        <begin position="5"/>
        <end position="203"/>
    </location>
</feature>
<protein>
    <recommendedName>
        <fullName evidence="6">Ribosomal RNA small subunit methyltransferase I</fullName>
        <ecNumber evidence="6">2.1.1.198</ecNumber>
    </recommendedName>
    <alternativeName>
        <fullName evidence="6">16S rRNA 2'-O-ribose C1402 methyltransferase</fullName>
    </alternativeName>
    <alternativeName>
        <fullName evidence="6">rRNA (cytidine-2'-O-)-methyltransferase RsmI</fullName>
    </alternativeName>
</protein>
<dbReference type="GO" id="GO:0032259">
    <property type="term" value="P:methylation"/>
    <property type="evidence" value="ECO:0007669"/>
    <property type="project" value="UniProtKB-KW"/>
</dbReference>
<sequence>MSGYISIIGTPIGNLSDASPRVQQTLAAAQLLLCEDTRVTSKLLSAFSIHVPLMRCDEHTIAARTDEVLQRVFAGEHVCFVSDAGMPAISDPGQVLVDAALDAGVHIEVIPGPSAVVCALAASGLNSSSFFFEGFLPRKQSAIDKRLRVLSTIPATCIIYESPHRVCATLHALAAVMPTRRVALVRELTKVHEEVQRARACELAEIMAKRCATAPLKGECVIVVECDEATSRELSCARFDAAGAGASAGEKPTLEDAIHAGIADHVRPTQLAKELAGTYNVPRAQVYDAIVAALEAAKE</sequence>
<organism evidence="8 9">
    <name type="scientific">Fannyhessea vaginae PB189-T1-4</name>
    <dbReference type="NCBI Taxonomy" id="866774"/>
    <lineage>
        <taxon>Bacteria</taxon>
        <taxon>Bacillati</taxon>
        <taxon>Actinomycetota</taxon>
        <taxon>Coriobacteriia</taxon>
        <taxon>Coriobacteriales</taxon>
        <taxon>Atopobiaceae</taxon>
        <taxon>Fannyhessea</taxon>
    </lineage>
</organism>
<dbReference type="GO" id="GO:0008168">
    <property type="term" value="F:methyltransferase activity"/>
    <property type="evidence" value="ECO:0007669"/>
    <property type="project" value="UniProtKB-KW"/>
</dbReference>
<dbReference type="InterPro" id="IPR014777">
    <property type="entry name" value="4pyrrole_Mease_sub1"/>
</dbReference>
<comment type="function">
    <text evidence="6">Catalyzes the 2'-O-methylation of the ribose of cytidine 1402 (C1402) in 16S rRNA.</text>
</comment>
<evidence type="ECO:0000256" key="4">
    <source>
        <dbReference type="ARBA" id="ARBA00022679"/>
    </source>
</evidence>
<evidence type="ECO:0000256" key="1">
    <source>
        <dbReference type="ARBA" id="ARBA00022490"/>
    </source>
</evidence>
<dbReference type="PANTHER" id="PTHR46111:SF1">
    <property type="entry name" value="RIBOSOMAL RNA SMALL SUBUNIT METHYLTRANSFERASE I"/>
    <property type="match status" value="1"/>
</dbReference>
<evidence type="ECO:0000256" key="6">
    <source>
        <dbReference type="HAMAP-Rule" id="MF_01877"/>
    </source>
</evidence>
<keyword evidence="2 6" id="KW-0698">rRNA processing</keyword>
<evidence type="ECO:0000313" key="8">
    <source>
        <dbReference type="EMBL" id="EFL44099.1"/>
    </source>
</evidence>
<dbReference type="SUPFAM" id="SSF53790">
    <property type="entry name" value="Tetrapyrrole methylase"/>
    <property type="match status" value="1"/>
</dbReference>
<dbReference type="PANTHER" id="PTHR46111">
    <property type="entry name" value="RIBOSOMAL RNA SMALL SUBUNIT METHYLTRANSFERASE I"/>
    <property type="match status" value="1"/>
</dbReference>
<keyword evidence="9" id="KW-1185">Reference proteome</keyword>
<evidence type="ECO:0000259" key="7">
    <source>
        <dbReference type="Pfam" id="PF00590"/>
    </source>
</evidence>
<evidence type="ECO:0000313" key="9">
    <source>
        <dbReference type="Proteomes" id="UP000004431"/>
    </source>
</evidence>
<comment type="similarity">
    <text evidence="6">Belongs to the methyltransferase superfamily. RsmI family.</text>
</comment>
<keyword evidence="3 6" id="KW-0489">Methyltransferase</keyword>
<dbReference type="InterPro" id="IPR008189">
    <property type="entry name" value="rRNA_ssu_MeTfrase_I"/>
</dbReference>
<dbReference type="EC" id="2.1.1.198" evidence="6"/>
<keyword evidence="5 6" id="KW-0949">S-adenosyl-L-methionine</keyword>
<dbReference type="InterPro" id="IPR014776">
    <property type="entry name" value="4pyrrole_Mease_sub2"/>
</dbReference>
<evidence type="ECO:0000256" key="3">
    <source>
        <dbReference type="ARBA" id="ARBA00022603"/>
    </source>
</evidence>
<dbReference type="Gene3D" id="3.40.1010.10">
    <property type="entry name" value="Cobalt-precorrin-4 Transmethylase, Domain 1"/>
    <property type="match status" value="1"/>
</dbReference>
<gene>
    <name evidence="6" type="primary">rsmI</name>
    <name evidence="8" type="ORF">HMPREF9248_0269</name>
</gene>
<dbReference type="Gene3D" id="3.30.950.10">
    <property type="entry name" value="Methyltransferase, Cobalt-precorrin-4 Transmethylase, Domain 2"/>
    <property type="match status" value="1"/>
</dbReference>